<proteinExistence type="predicted"/>
<keyword evidence="5" id="KW-1185">Reference proteome</keyword>
<evidence type="ECO:0000313" key="3">
    <source>
        <dbReference type="EMBL" id="OCH97098.1"/>
    </source>
</evidence>
<comment type="caution">
    <text evidence="2">The sequence shown here is derived from an EMBL/GenBank/DDBJ whole genome shotgun (WGS) entry which is preliminary data.</text>
</comment>
<feature type="transmembrane region" description="Helical" evidence="1">
    <location>
        <begin position="138"/>
        <end position="161"/>
    </location>
</feature>
<accession>A0A0W0UKK1</accession>
<dbReference type="STRING" id="455.Ljam_2629"/>
<evidence type="ECO:0000313" key="2">
    <source>
        <dbReference type="EMBL" id="KTD08434.1"/>
    </source>
</evidence>
<organism evidence="2 4">
    <name type="scientific">Legionella jamestowniensis</name>
    <dbReference type="NCBI Taxonomy" id="455"/>
    <lineage>
        <taxon>Bacteria</taxon>
        <taxon>Pseudomonadati</taxon>
        <taxon>Pseudomonadota</taxon>
        <taxon>Gammaproteobacteria</taxon>
        <taxon>Legionellales</taxon>
        <taxon>Legionellaceae</taxon>
        <taxon>Legionella</taxon>
    </lineage>
</organism>
<keyword evidence="1" id="KW-0472">Membrane</keyword>
<dbReference type="EMBL" id="LYOZ01000052">
    <property type="protein sequence ID" value="OCH97098.1"/>
    <property type="molecule type" value="Genomic_DNA"/>
</dbReference>
<feature type="transmembrane region" description="Helical" evidence="1">
    <location>
        <begin position="20"/>
        <end position="40"/>
    </location>
</feature>
<evidence type="ECO:0000256" key="1">
    <source>
        <dbReference type="SAM" id="Phobius"/>
    </source>
</evidence>
<sequence>MNSTDLVTMIGNISRSLFPVQHLISGGAYLLGLIFFIIALTKLKKIGGGRQSNERIFVPIAYLVGAAALLYLPSAVSLMANSAFGTGNVLQYSNYNPYNIYSSMLLVIQTAGLIWFVRGCVLLIHASEPGVQWGPKGLVFLCAGVLAMNFQNTASMLAAIVNQLVHLSITIRSYTGGTGGTGA</sequence>
<evidence type="ECO:0000313" key="4">
    <source>
        <dbReference type="Proteomes" id="UP000054715"/>
    </source>
</evidence>
<dbReference type="PATRIC" id="fig|455.5.peg.2765"/>
<reference evidence="3 5" key="2">
    <citation type="submission" date="2016-05" db="EMBL/GenBank/DDBJ databases">
        <authorList>
            <person name="Prochazka B."/>
            <person name="Indra A."/>
            <person name="Hasenberger P."/>
            <person name="Blaschitz M."/>
            <person name="Wagner L."/>
            <person name="Wewalka G."/>
            <person name="Sorschag S."/>
            <person name="Schmid D."/>
            <person name="Ruppitsch W."/>
        </authorList>
    </citation>
    <scope>NUCLEOTIDE SEQUENCE [LARGE SCALE GENOMIC DNA]</scope>
    <source>
        <strain evidence="3 5">974010_12</strain>
    </source>
</reference>
<dbReference type="OrthoDB" id="5640237at2"/>
<evidence type="ECO:0000313" key="5">
    <source>
        <dbReference type="Proteomes" id="UP000093336"/>
    </source>
</evidence>
<feature type="transmembrane region" description="Helical" evidence="1">
    <location>
        <begin position="100"/>
        <end position="126"/>
    </location>
</feature>
<dbReference type="Proteomes" id="UP000093336">
    <property type="component" value="Unassembled WGS sequence"/>
</dbReference>
<dbReference type="Proteomes" id="UP000054715">
    <property type="component" value="Unassembled WGS sequence"/>
</dbReference>
<protein>
    <submittedName>
        <fullName evidence="2">Protein IcmC (DotV)-like protein</fullName>
    </submittedName>
    <submittedName>
        <fullName evidence="3">Type IV secretion protein IcmC</fullName>
    </submittedName>
</protein>
<dbReference type="AlphaFoldDB" id="A0A0W0UKK1"/>
<gene>
    <name evidence="3" type="ORF">A8135_05560</name>
    <name evidence="2" type="ORF">Ljam_2629</name>
</gene>
<keyword evidence="1" id="KW-1133">Transmembrane helix</keyword>
<dbReference type="EMBL" id="LNYG01000013">
    <property type="protein sequence ID" value="KTD08434.1"/>
    <property type="molecule type" value="Genomic_DNA"/>
</dbReference>
<feature type="transmembrane region" description="Helical" evidence="1">
    <location>
        <begin position="60"/>
        <end position="80"/>
    </location>
</feature>
<name>A0A0W0UKK1_9GAMM</name>
<reference evidence="2 4" key="1">
    <citation type="submission" date="2015-11" db="EMBL/GenBank/DDBJ databases">
        <title>Genomic analysis of 38 Legionella species identifies large and diverse effector repertoires.</title>
        <authorList>
            <person name="Burstein D."/>
            <person name="Amaro F."/>
            <person name="Zusman T."/>
            <person name="Lifshitz Z."/>
            <person name="Cohen O."/>
            <person name="Gilbert J.A."/>
            <person name="Pupko T."/>
            <person name="Shuman H.A."/>
            <person name="Segal G."/>
        </authorList>
    </citation>
    <scope>NUCLEOTIDE SEQUENCE [LARGE SCALE GENOMIC DNA]</scope>
    <source>
        <strain evidence="2 4">JA-26-G1-E2</strain>
    </source>
</reference>
<keyword evidence="1" id="KW-0812">Transmembrane</keyword>
<dbReference type="RefSeq" id="WP_058450453.1">
    <property type="nucleotide sequence ID" value="NZ_CAAAJF010000001.1"/>
</dbReference>